<protein>
    <submittedName>
        <fullName evidence="2">Uncharacterized protein</fullName>
    </submittedName>
</protein>
<comment type="caution">
    <text evidence="2">The sequence shown here is derived from an EMBL/GenBank/DDBJ whole genome shotgun (WGS) entry which is preliminary data.</text>
</comment>
<feature type="region of interest" description="Disordered" evidence="1">
    <location>
        <begin position="26"/>
        <end position="49"/>
    </location>
</feature>
<feature type="non-terminal residue" evidence="2">
    <location>
        <position position="116"/>
    </location>
</feature>
<keyword evidence="3" id="KW-1185">Reference proteome</keyword>
<dbReference type="AlphaFoldDB" id="A0A7J6PYP6"/>
<name>A0A7J6PYP6_PEROL</name>
<sequence>CCGIGHIGPACRTSLVLTSRTRRRFVAQDVQPSGTRGSPAPPRPSPVRYRNVPIAWTTTHRSRARSLTAFAKRQWGRTDFGCATSSLWSLAPPRVSSLVTSTTAYVEMRRQRFYVN</sequence>
<feature type="non-terminal residue" evidence="2">
    <location>
        <position position="1"/>
    </location>
</feature>
<proteinExistence type="predicted"/>
<gene>
    <name evidence="2" type="ORF">FOZ63_012411</name>
</gene>
<accession>A0A7J6PYP6</accession>
<dbReference type="EMBL" id="JABANO010036817">
    <property type="protein sequence ID" value="KAF4701178.1"/>
    <property type="molecule type" value="Genomic_DNA"/>
</dbReference>
<evidence type="ECO:0000313" key="3">
    <source>
        <dbReference type="Proteomes" id="UP000553632"/>
    </source>
</evidence>
<organism evidence="2 3">
    <name type="scientific">Perkinsus olseni</name>
    <name type="common">Perkinsus atlanticus</name>
    <dbReference type="NCBI Taxonomy" id="32597"/>
    <lineage>
        <taxon>Eukaryota</taxon>
        <taxon>Sar</taxon>
        <taxon>Alveolata</taxon>
        <taxon>Perkinsozoa</taxon>
        <taxon>Perkinsea</taxon>
        <taxon>Perkinsida</taxon>
        <taxon>Perkinsidae</taxon>
        <taxon>Perkinsus</taxon>
    </lineage>
</organism>
<evidence type="ECO:0000256" key="1">
    <source>
        <dbReference type="SAM" id="MobiDB-lite"/>
    </source>
</evidence>
<reference evidence="2 3" key="1">
    <citation type="submission" date="2020-04" db="EMBL/GenBank/DDBJ databases">
        <title>Perkinsus olseni comparative genomics.</title>
        <authorList>
            <person name="Bogema D.R."/>
        </authorList>
    </citation>
    <scope>NUCLEOTIDE SEQUENCE [LARGE SCALE GENOMIC DNA]</scope>
    <source>
        <strain evidence="2 3">ATCC PRA-207</strain>
    </source>
</reference>
<evidence type="ECO:0000313" key="2">
    <source>
        <dbReference type="EMBL" id="KAF4701178.1"/>
    </source>
</evidence>
<dbReference type="Proteomes" id="UP000553632">
    <property type="component" value="Unassembled WGS sequence"/>
</dbReference>